<dbReference type="PANTHER" id="PTHR36766:SF51">
    <property type="entry name" value="DISEASE RESISTANCE RPP13-LIKE PROTEIN 1"/>
    <property type="match status" value="1"/>
</dbReference>
<evidence type="ECO:0000259" key="4">
    <source>
        <dbReference type="Pfam" id="PF00931"/>
    </source>
</evidence>
<dbReference type="InterPro" id="IPR058922">
    <property type="entry name" value="WHD_DRP"/>
</dbReference>
<dbReference type="Pfam" id="PF25019">
    <property type="entry name" value="LRR_R13L1-DRL21"/>
    <property type="match status" value="1"/>
</dbReference>
<dbReference type="PANTHER" id="PTHR36766">
    <property type="entry name" value="PLANT BROAD-SPECTRUM MILDEW RESISTANCE PROTEIN RPW8"/>
    <property type="match status" value="1"/>
</dbReference>
<feature type="domain" description="NB-ARC" evidence="4">
    <location>
        <begin position="52"/>
        <end position="224"/>
    </location>
</feature>
<keyword evidence="8" id="KW-1185">Reference proteome</keyword>
<accession>A0ABQ9LSZ3</accession>
<evidence type="ECO:0000256" key="2">
    <source>
        <dbReference type="ARBA" id="ARBA00022737"/>
    </source>
</evidence>
<evidence type="ECO:0000313" key="7">
    <source>
        <dbReference type="EMBL" id="KAJ9169644.1"/>
    </source>
</evidence>
<dbReference type="InterPro" id="IPR042197">
    <property type="entry name" value="Apaf_helical"/>
</dbReference>
<evidence type="ECO:0000259" key="5">
    <source>
        <dbReference type="Pfam" id="PF23559"/>
    </source>
</evidence>
<feature type="domain" description="Disease resistance protein winged helix" evidence="5">
    <location>
        <begin position="307"/>
        <end position="375"/>
    </location>
</feature>
<dbReference type="SUPFAM" id="SSF52058">
    <property type="entry name" value="L domain-like"/>
    <property type="match status" value="1"/>
</dbReference>
<dbReference type="SUPFAM" id="SSF52047">
    <property type="entry name" value="RNI-like"/>
    <property type="match status" value="1"/>
</dbReference>
<name>A0ABQ9LSZ3_HEVBR</name>
<dbReference type="Gene3D" id="3.80.10.10">
    <property type="entry name" value="Ribonuclease Inhibitor"/>
    <property type="match status" value="3"/>
</dbReference>
<dbReference type="Proteomes" id="UP001174677">
    <property type="component" value="Chromosome 10"/>
</dbReference>
<dbReference type="Gene3D" id="3.40.50.300">
    <property type="entry name" value="P-loop containing nucleotide triphosphate hydrolases"/>
    <property type="match status" value="1"/>
</dbReference>
<dbReference type="SUPFAM" id="SSF52540">
    <property type="entry name" value="P-loop containing nucleoside triphosphate hydrolases"/>
    <property type="match status" value="1"/>
</dbReference>
<feature type="domain" description="R13L1/DRL21-like LRR repeat region" evidence="6">
    <location>
        <begin position="559"/>
        <end position="682"/>
    </location>
</feature>
<dbReference type="InterPro" id="IPR036388">
    <property type="entry name" value="WH-like_DNA-bd_sf"/>
</dbReference>
<dbReference type="InterPro" id="IPR056789">
    <property type="entry name" value="LRR_R13L1-DRL21"/>
</dbReference>
<evidence type="ECO:0000259" key="6">
    <source>
        <dbReference type="Pfam" id="PF25019"/>
    </source>
</evidence>
<evidence type="ECO:0000256" key="1">
    <source>
        <dbReference type="ARBA" id="ARBA00022614"/>
    </source>
</evidence>
<protein>
    <recommendedName>
        <fullName evidence="9">NB-ARC domain-containing protein</fullName>
    </recommendedName>
</protein>
<gene>
    <name evidence="7" type="ORF">P3X46_017810</name>
</gene>
<dbReference type="InterPro" id="IPR032675">
    <property type="entry name" value="LRR_dom_sf"/>
</dbReference>
<keyword evidence="2" id="KW-0677">Repeat</keyword>
<evidence type="ECO:0008006" key="9">
    <source>
        <dbReference type="Google" id="ProtNLM"/>
    </source>
</evidence>
<reference evidence="7 8" key="1">
    <citation type="journal article" date="2023" name="Plant Biotechnol. J.">
        <title>Chromosome-level wild Hevea brasiliensis genome provides new tools for genomic-assisted breeding and valuable loci to elevate rubber yield.</title>
        <authorList>
            <person name="Cheng H."/>
            <person name="Song X."/>
            <person name="Hu Y."/>
            <person name="Wu T."/>
            <person name="Yang Q."/>
            <person name="An Z."/>
            <person name="Feng S."/>
            <person name="Deng Z."/>
            <person name="Wu W."/>
            <person name="Zeng X."/>
            <person name="Tu M."/>
            <person name="Wang X."/>
            <person name="Huang H."/>
        </authorList>
    </citation>
    <scope>NUCLEOTIDE SEQUENCE [LARGE SCALE GENOMIC DNA]</scope>
    <source>
        <strain evidence="7">MT/VB/25A 57/8</strain>
    </source>
</reference>
<organism evidence="7 8">
    <name type="scientific">Hevea brasiliensis</name>
    <name type="common">Para rubber tree</name>
    <name type="synonym">Siphonia brasiliensis</name>
    <dbReference type="NCBI Taxonomy" id="3981"/>
    <lineage>
        <taxon>Eukaryota</taxon>
        <taxon>Viridiplantae</taxon>
        <taxon>Streptophyta</taxon>
        <taxon>Embryophyta</taxon>
        <taxon>Tracheophyta</taxon>
        <taxon>Spermatophyta</taxon>
        <taxon>Magnoliopsida</taxon>
        <taxon>eudicotyledons</taxon>
        <taxon>Gunneridae</taxon>
        <taxon>Pentapetalae</taxon>
        <taxon>rosids</taxon>
        <taxon>fabids</taxon>
        <taxon>Malpighiales</taxon>
        <taxon>Euphorbiaceae</taxon>
        <taxon>Crotonoideae</taxon>
        <taxon>Micrandreae</taxon>
        <taxon>Hevea</taxon>
    </lineage>
</organism>
<keyword evidence="1" id="KW-0433">Leucine-rich repeat</keyword>
<dbReference type="InterPro" id="IPR002182">
    <property type="entry name" value="NB-ARC"/>
</dbReference>
<dbReference type="PRINTS" id="PR00364">
    <property type="entry name" value="DISEASERSIST"/>
</dbReference>
<keyword evidence="3" id="KW-0611">Plant defense</keyword>
<dbReference type="Pfam" id="PF00931">
    <property type="entry name" value="NB-ARC"/>
    <property type="match status" value="1"/>
</dbReference>
<dbReference type="InterPro" id="IPR027417">
    <property type="entry name" value="P-loop_NTPase"/>
</dbReference>
<evidence type="ECO:0000256" key="3">
    <source>
        <dbReference type="ARBA" id="ARBA00022821"/>
    </source>
</evidence>
<comment type="caution">
    <text evidence="7">The sequence shown here is derived from an EMBL/GenBank/DDBJ whole genome shotgun (WGS) entry which is preliminary data.</text>
</comment>
<proteinExistence type="predicted"/>
<evidence type="ECO:0000313" key="8">
    <source>
        <dbReference type="Proteomes" id="UP001174677"/>
    </source>
</evidence>
<dbReference type="Gene3D" id="1.10.8.430">
    <property type="entry name" value="Helical domain of apoptotic protease-activating factors"/>
    <property type="match status" value="1"/>
</dbReference>
<dbReference type="Gene3D" id="1.10.10.10">
    <property type="entry name" value="Winged helix-like DNA-binding domain superfamily/Winged helix DNA-binding domain"/>
    <property type="match status" value="1"/>
</dbReference>
<dbReference type="Pfam" id="PF23559">
    <property type="entry name" value="WHD_DRP"/>
    <property type="match status" value="1"/>
</dbReference>
<dbReference type="EMBL" id="JARPOI010000010">
    <property type="protein sequence ID" value="KAJ9169644.1"/>
    <property type="molecule type" value="Genomic_DNA"/>
</dbReference>
<sequence length="1011" mass="115411">MKTKLEEIVVRLEHLVKQKDALGLREGIGENPFSQKIPTTCLVDESGVFGRDDDKKAIMKFLLSNDENSCRLGVIPILGMGGVGKTTLAQLVYNDRAVEQWFDLKAWVCVSEEFHVSKVTKDILEEVGRHTCNDKTLNQLQLELKEALNGKKFLLVLDDVWNDKFADWDILQKPLKFGAPGSKIIVTTRNESTASNVCTVPAYHLKGLTEDDCWLLFAKHAFDDRNFNSHPSLEVIGKEIMRKCQGLPLAVKSLGGLLRSKRDIGEWKKILKSNMWDLLNDDILPALKFSYHYLPSHLKQCFAYSAIFSKDYVFEKEELILLWMAEGFLVQPNEDMEMEEIGDEYFENLVSRSFFQRSSFHLSCFVMHDLVNDLAKFVSGDFCFRLEGDNSCKIPKRTRHLSYVKTEYDASRKNENIYEAQLLRTFLLAEWSCIDNKVMHDLLPRLRRLRVLSLAQNRSITELPYSIGNLKHLRYLNLSATSIIRLPEIVSTLYNLQTLILCQCKDLVELPSKLRRLINLCHLDIRETLLREMPSQMGKLTKLARLTDFFVKQNGGSSITELGKLQHLHGQLCIWNLQDVLDVRDAMETDLKGKKHLKELELRWNGDADCSLHEKDILEQLQPHTSLECLSIVGYGYSRFPDWVGDSSFSNIVSLKLSGCKHCCSLPPFGQLASLKDLSIREFDGVVAIGPEFYGSCVSMMRPFSSLQILRFEMMPQWREWISYVEDSGAFPLLQQLYIRECPNLTKALPSNLPSLTTLEIEGCQQLVASIPKSPSILRMKLKDDSRLLRLMKLSHGLYRFVVIGFHCLDSVLEEMEQMGGLFTALEEIEINNCDSLRCFPLELFCKLKTLRISRCPNLTSLFAPEADHADFTSLSSIEIRECPNLVSFSMGGLPIPNLTRLLLMGCSNTESFPGKMLLSSTLTSLKIWDFPNLQYLDYKGLQHLTSLRELEICKCPKLQSIPEEGLPSSLSSLSIFLCPLLEQRCQQEEGEDWPKISHISNLEINFQNVN</sequence>